<dbReference type="InterPro" id="IPR008993">
    <property type="entry name" value="TIMP-like_OB-fold"/>
</dbReference>
<dbReference type="AlphaFoldDB" id="A0A9Q1HIF8"/>
<dbReference type="Pfam" id="PF03024">
    <property type="entry name" value="Folate_rec"/>
    <property type="match status" value="1"/>
</dbReference>
<dbReference type="OrthoDB" id="10266706at2759"/>
<dbReference type="Gene3D" id="2.120.10.30">
    <property type="entry name" value="TolB, C-terminal domain"/>
    <property type="match status" value="1"/>
</dbReference>
<feature type="domain" description="NTR" evidence="8">
    <location>
        <begin position="614"/>
        <end position="738"/>
    </location>
</feature>
<comment type="similarity">
    <text evidence="2">Belongs to the HHIP family.</text>
</comment>
<evidence type="ECO:0000256" key="3">
    <source>
        <dbReference type="ARBA" id="ARBA00022525"/>
    </source>
</evidence>
<evidence type="ECO:0000259" key="8">
    <source>
        <dbReference type="PROSITE" id="PS50189"/>
    </source>
</evidence>
<dbReference type="InterPro" id="IPR012938">
    <property type="entry name" value="Glc/Sorbosone_DH"/>
</dbReference>
<protein>
    <submittedName>
        <fullName evidence="9">HHIP-like protein 2</fullName>
    </submittedName>
</protein>
<name>A0A9Q1HIF8_HOLLE</name>
<dbReference type="InterPro" id="IPR018933">
    <property type="entry name" value="Netrin_module_non-TIMP"/>
</dbReference>
<keyword evidence="4 7" id="KW-0732">Signal</keyword>
<evidence type="ECO:0000313" key="9">
    <source>
        <dbReference type="EMBL" id="KAJ8046096.1"/>
    </source>
</evidence>
<keyword evidence="6" id="KW-0325">Glycoprotein</keyword>
<dbReference type="PANTHER" id="PTHR19328">
    <property type="entry name" value="HEDGEHOG-INTERACTING PROTEIN"/>
    <property type="match status" value="1"/>
</dbReference>
<evidence type="ECO:0000256" key="7">
    <source>
        <dbReference type="SAM" id="SignalP"/>
    </source>
</evidence>
<evidence type="ECO:0000256" key="6">
    <source>
        <dbReference type="ARBA" id="ARBA00023180"/>
    </source>
</evidence>
<keyword evidence="3" id="KW-0964">Secreted</keyword>
<sequence>MVCKSLVFMILLVSASLFSIRCHPQCTDSYPPFEDINLQYCSHYREFGCCVAERDQELQEISLSILRNFPENVRGDCDNFVRDILCQECSPYGAHVFNMEGKSRADWSDFPGLCSEYCRNFHQTCGQLLPYLTRSQHLLNASTESSDAFCMAQMIDDVDYCFPDILYDMDLNDQVRESQIGSSDDCLCLEEFANNLRNPLALNFANDSTHRIYVVEQTGVVTIFFRNGSYLNDPFLDIQDLVYVSSRTGDERGLLGLAFHPIYAENRKFYVHYTTRYEGTLNVRISELESFPNDTNRADARTERVLIQVEQPAGNHNGGSLFFDLEGYLLISLGDGGSAGDPYGEYGNGLNQTTFLGKILRIDVDGRDGSLPYGIPPSNPFVNEDPEMKFHEIFAYGVRNMWRCSVDRGDSETGYGAGRIFCGDVGQNKYEEIDIIVNGGNYGWRAMEGNSCYDRDLCNEAFIGDDYVEPIHVYSHSVGKSVTGGHVYRGCQYPHLQGLYIYGDFWNGRLFKLEENGAEWTNTEICLGTKDICTGNLWNFFPENILSFGEDEAGEVYMLVTDIASSSHTGGKIFRFVDPNKRGNPEECHVQERPVPVFSPISTFEPSNNEFAVCPENCPALYTSLKKKKFCKAYFAFIATVSSKINYNSGMNVQITGINVLRKKSYIRDLKETDKIILQRKASICSCPDLQIGETYFFMGSYRFSSGGQFIIKTTSIVRKYHWYMGARLNEWLKSKSCK</sequence>
<evidence type="ECO:0000313" key="10">
    <source>
        <dbReference type="Proteomes" id="UP001152320"/>
    </source>
</evidence>
<dbReference type="Gene3D" id="2.40.50.120">
    <property type="match status" value="1"/>
</dbReference>
<evidence type="ECO:0000256" key="1">
    <source>
        <dbReference type="ARBA" id="ARBA00004613"/>
    </source>
</evidence>
<dbReference type="SUPFAM" id="SSF50952">
    <property type="entry name" value="Soluble quinoprotein glucose dehydrogenase"/>
    <property type="match status" value="1"/>
</dbReference>
<dbReference type="EMBL" id="JAIZAY010000003">
    <property type="protein sequence ID" value="KAJ8046096.1"/>
    <property type="molecule type" value="Genomic_DNA"/>
</dbReference>
<dbReference type="InterPro" id="IPR011042">
    <property type="entry name" value="6-blade_b-propeller_TolB-like"/>
</dbReference>
<feature type="signal peptide" evidence="7">
    <location>
        <begin position="1"/>
        <end position="22"/>
    </location>
</feature>
<dbReference type="Proteomes" id="UP001152320">
    <property type="component" value="Chromosome 3"/>
</dbReference>
<keyword evidence="5" id="KW-1015">Disulfide bond</keyword>
<dbReference type="InterPro" id="IPR011041">
    <property type="entry name" value="Quinoprot_gluc/sorb_DH_b-prop"/>
</dbReference>
<dbReference type="InterPro" id="IPR001134">
    <property type="entry name" value="Netrin_domain"/>
</dbReference>
<comment type="subcellular location">
    <subcellularLocation>
        <location evidence="1">Secreted</location>
    </subcellularLocation>
</comment>
<evidence type="ECO:0000256" key="4">
    <source>
        <dbReference type="ARBA" id="ARBA00022729"/>
    </source>
</evidence>
<organism evidence="9 10">
    <name type="scientific">Holothuria leucospilota</name>
    <name type="common">Black long sea cucumber</name>
    <name type="synonym">Mertensiothuria leucospilota</name>
    <dbReference type="NCBI Taxonomy" id="206669"/>
    <lineage>
        <taxon>Eukaryota</taxon>
        <taxon>Metazoa</taxon>
        <taxon>Echinodermata</taxon>
        <taxon>Eleutherozoa</taxon>
        <taxon>Echinozoa</taxon>
        <taxon>Holothuroidea</taxon>
        <taxon>Aspidochirotacea</taxon>
        <taxon>Aspidochirotida</taxon>
        <taxon>Holothuriidae</taxon>
        <taxon>Holothuria</taxon>
    </lineage>
</organism>
<dbReference type="SUPFAM" id="SSF50242">
    <property type="entry name" value="TIMP-like"/>
    <property type="match status" value="1"/>
</dbReference>
<feature type="chain" id="PRO_5040216236" evidence="7">
    <location>
        <begin position="23"/>
        <end position="739"/>
    </location>
</feature>
<dbReference type="Pfam" id="PF01759">
    <property type="entry name" value="NTR"/>
    <property type="match status" value="1"/>
</dbReference>
<evidence type="ECO:0000256" key="2">
    <source>
        <dbReference type="ARBA" id="ARBA00010658"/>
    </source>
</evidence>
<gene>
    <name evidence="9" type="ORF">HOLleu_09274</name>
</gene>
<reference evidence="9" key="1">
    <citation type="submission" date="2021-10" db="EMBL/GenBank/DDBJ databases">
        <title>Tropical sea cucumber genome reveals ecological adaptation and Cuvierian tubules defense mechanism.</title>
        <authorList>
            <person name="Chen T."/>
        </authorList>
    </citation>
    <scope>NUCLEOTIDE SEQUENCE</scope>
    <source>
        <strain evidence="9">Nanhai2018</strain>
        <tissue evidence="9">Muscle</tissue>
    </source>
</reference>
<proteinExistence type="inferred from homology"/>
<dbReference type="Pfam" id="PF07995">
    <property type="entry name" value="GSDH"/>
    <property type="match status" value="1"/>
</dbReference>
<dbReference type="PANTHER" id="PTHR19328:SF75">
    <property type="entry name" value="ALDOSE SUGAR DEHYDROGENASE YLII"/>
    <property type="match status" value="1"/>
</dbReference>
<comment type="caution">
    <text evidence="9">The sequence shown here is derived from an EMBL/GenBank/DDBJ whole genome shotgun (WGS) entry which is preliminary data.</text>
</comment>
<evidence type="ECO:0000256" key="5">
    <source>
        <dbReference type="ARBA" id="ARBA00023157"/>
    </source>
</evidence>
<dbReference type="PROSITE" id="PS50189">
    <property type="entry name" value="NTR"/>
    <property type="match status" value="1"/>
</dbReference>
<dbReference type="InterPro" id="IPR018143">
    <property type="entry name" value="Folate_rcpt-like"/>
</dbReference>
<keyword evidence="10" id="KW-1185">Reference proteome</keyword>
<accession>A0A9Q1HIF8</accession>
<dbReference type="GO" id="GO:0005576">
    <property type="term" value="C:extracellular region"/>
    <property type="evidence" value="ECO:0007669"/>
    <property type="project" value="UniProtKB-SubCell"/>
</dbReference>